<dbReference type="Gene3D" id="1.10.10.10">
    <property type="entry name" value="Winged helix-like DNA-binding domain superfamily/Winged helix DNA-binding domain"/>
    <property type="match status" value="1"/>
</dbReference>
<dbReference type="GO" id="GO:0003677">
    <property type="term" value="F:DNA binding"/>
    <property type="evidence" value="ECO:0007669"/>
    <property type="project" value="UniProtKB-KW"/>
</dbReference>
<protein>
    <submittedName>
        <fullName evidence="9">Transcriptional regulator</fullName>
    </submittedName>
</protein>
<dbReference type="InterPro" id="IPR004839">
    <property type="entry name" value="Aminotransferase_I/II_large"/>
</dbReference>
<gene>
    <name evidence="9" type="ORF">BVG16_27055</name>
</gene>
<dbReference type="InterPro" id="IPR036390">
    <property type="entry name" value="WH_DNA-bd_sf"/>
</dbReference>
<dbReference type="PANTHER" id="PTHR46577">
    <property type="entry name" value="HTH-TYPE TRANSCRIPTIONAL REGULATORY PROTEIN GABR"/>
    <property type="match status" value="1"/>
</dbReference>
<dbReference type="InterPro" id="IPR036388">
    <property type="entry name" value="WH-like_DNA-bd_sf"/>
</dbReference>
<evidence type="ECO:0000256" key="5">
    <source>
        <dbReference type="ARBA" id="ARBA00023015"/>
    </source>
</evidence>
<name>A0A1T2X1K2_9BACL</name>
<dbReference type="PANTHER" id="PTHR46577:SF1">
    <property type="entry name" value="HTH-TYPE TRANSCRIPTIONAL REGULATORY PROTEIN GABR"/>
    <property type="match status" value="1"/>
</dbReference>
<comment type="caution">
    <text evidence="9">The sequence shown here is derived from an EMBL/GenBank/DDBJ whole genome shotgun (WGS) entry which is preliminary data.</text>
</comment>
<evidence type="ECO:0000256" key="4">
    <source>
        <dbReference type="ARBA" id="ARBA00022898"/>
    </source>
</evidence>
<keyword evidence="6" id="KW-0238">DNA-binding</keyword>
<comment type="cofactor">
    <cofactor evidence="1">
        <name>pyridoxal 5'-phosphate</name>
        <dbReference type="ChEBI" id="CHEBI:597326"/>
    </cofactor>
</comment>
<dbReference type="STRING" id="1324314.BVG16_27055"/>
<keyword evidence="4" id="KW-0663">Pyridoxal phosphate</keyword>
<keyword evidence="7" id="KW-0804">Transcription</keyword>
<keyword evidence="10" id="KW-1185">Reference proteome</keyword>
<dbReference type="Pfam" id="PF00392">
    <property type="entry name" value="GntR"/>
    <property type="match status" value="1"/>
</dbReference>
<keyword evidence="5" id="KW-0805">Transcription regulation</keyword>
<evidence type="ECO:0000313" key="9">
    <source>
        <dbReference type="EMBL" id="OPA73749.1"/>
    </source>
</evidence>
<dbReference type="SMART" id="SM00345">
    <property type="entry name" value="HTH_GNTR"/>
    <property type="match status" value="1"/>
</dbReference>
<dbReference type="Pfam" id="PF00155">
    <property type="entry name" value="Aminotran_1_2"/>
    <property type="match status" value="1"/>
</dbReference>
<dbReference type="EMBL" id="MSZX01000014">
    <property type="protein sequence ID" value="OPA73749.1"/>
    <property type="molecule type" value="Genomic_DNA"/>
</dbReference>
<dbReference type="PROSITE" id="PS50949">
    <property type="entry name" value="HTH_GNTR"/>
    <property type="match status" value="1"/>
</dbReference>
<proteinExistence type="inferred from homology"/>
<dbReference type="GO" id="GO:0030170">
    <property type="term" value="F:pyridoxal phosphate binding"/>
    <property type="evidence" value="ECO:0007669"/>
    <property type="project" value="InterPro"/>
</dbReference>
<dbReference type="GO" id="GO:0008483">
    <property type="term" value="F:transaminase activity"/>
    <property type="evidence" value="ECO:0007669"/>
    <property type="project" value="UniProtKB-KW"/>
</dbReference>
<dbReference type="GO" id="GO:0003700">
    <property type="term" value="F:DNA-binding transcription factor activity"/>
    <property type="evidence" value="ECO:0007669"/>
    <property type="project" value="InterPro"/>
</dbReference>
<dbReference type="InterPro" id="IPR015421">
    <property type="entry name" value="PyrdxlP-dep_Trfase_major"/>
</dbReference>
<dbReference type="InterPro" id="IPR000524">
    <property type="entry name" value="Tscrpt_reg_HTH_GntR"/>
</dbReference>
<keyword evidence="3" id="KW-0032">Aminotransferase</keyword>
<dbReference type="Proteomes" id="UP000190188">
    <property type="component" value="Unassembled WGS sequence"/>
</dbReference>
<evidence type="ECO:0000256" key="1">
    <source>
        <dbReference type="ARBA" id="ARBA00001933"/>
    </source>
</evidence>
<evidence type="ECO:0000256" key="6">
    <source>
        <dbReference type="ARBA" id="ARBA00023125"/>
    </source>
</evidence>
<dbReference type="CDD" id="cd07377">
    <property type="entry name" value="WHTH_GntR"/>
    <property type="match status" value="1"/>
</dbReference>
<comment type="similarity">
    <text evidence="2">In the C-terminal section; belongs to the class-I pyridoxal-phosphate-dependent aminotransferase family.</text>
</comment>
<evidence type="ECO:0000256" key="7">
    <source>
        <dbReference type="ARBA" id="ARBA00023163"/>
    </source>
</evidence>
<reference evidence="9 10" key="1">
    <citation type="submission" date="2017-01" db="EMBL/GenBank/DDBJ databases">
        <title>Genome analysis of Paenibacillus selenitrireducens ES3-24.</title>
        <authorList>
            <person name="Xu D."/>
            <person name="Yao R."/>
            <person name="Zheng S."/>
        </authorList>
    </citation>
    <scope>NUCLEOTIDE SEQUENCE [LARGE SCALE GENOMIC DNA]</scope>
    <source>
        <strain evidence="9 10">ES3-24</strain>
    </source>
</reference>
<keyword evidence="3" id="KW-0808">Transferase</keyword>
<dbReference type="SUPFAM" id="SSF46785">
    <property type="entry name" value="Winged helix' DNA-binding domain"/>
    <property type="match status" value="1"/>
</dbReference>
<dbReference type="OrthoDB" id="9808770at2"/>
<evidence type="ECO:0000259" key="8">
    <source>
        <dbReference type="PROSITE" id="PS50949"/>
    </source>
</evidence>
<accession>A0A1T2X1K2</accession>
<dbReference type="Gene3D" id="3.40.640.10">
    <property type="entry name" value="Type I PLP-dependent aspartate aminotransferase-like (Major domain)"/>
    <property type="match status" value="1"/>
</dbReference>
<dbReference type="CDD" id="cd00609">
    <property type="entry name" value="AAT_like"/>
    <property type="match status" value="1"/>
</dbReference>
<evidence type="ECO:0000256" key="3">
    <source>
        <dbReference type="ARBA" id="ARBA00022576"/>
    </source>
</evidence>
<organism evidence="9 10">
    <name type="scientific">Paenibacillus selenitireducens</name>
    <dbReference type="NCBI Taxonomy" id="1324314"/>
    <lineage>
        <taxon>Bacteria</taxon>
        <taxon>Bacillati</taxon>
        <taxon>Bacillota</taxon>
        <taxon>Bacilli</taxon>
        <taxon>Bacillales</taxon>
        <taxon>Paenibacillaceae</taxon>
        <taxon>Paenibacillus</taxon>
    </lineage>
</organism>
<dbReference type="AlphaFoldDB" id="A0A1T2X1K2"/>
<dbReference type="InterPro" id="IPR051446">
    <property type="entry name" value="HTH_trans_reg/aminotransferase"/>
</dbReference>
<dbReference type="SUPFAM" id="SSF53383">
    <property type="entry name" value="PLP-dependent transferases"/>
    <property type="match status" value="1"/>
</dbReference>
<evidence type="ECO:0000256" key="2">
    <source>
        <dbReference type="ARBA" id="ARBA00005384"/>
    </source>
</evidence>
<evidence type="ECO:0000313" key="10">
    <source>
        <dbReference type="Proteomes" id="UP000190188"/>
    </source>
</evidence>
<dbReference type="InterPro" id="IPR015424">
    <property type="entry name" value="PyrdxlP-dep_Trfase"/>
</dbReference>
<sequence length="473" mass="54383">MLDSFVQLPKLNEQEVTPYFIQIYEHFKYQIMQGAMAPDTRLPSIRKLAESLRISNTPVEIAYQQLIAEGFIVSKPKRGYYVQQLQSAQLFIEKPALSALSAPITPRDPRSYMYDFHISKNDFSLFPTRVWNALMKESMTNDALLQYGDPQGDRGFRDVLAMYLQRYRGLRCTAEQIVVGADIFILASQLSLLLQGRGGTLGIENPGYHAIPETFAQHGYCVTPIALEADGISFEGVIQSQVNTLYISPSHQYPRGMVMPVAKRLQLLEWARQQDAYIIEDDYDGEFRYHGRPIPSMQGLVENSPVVYVGGFAQSLAPAFCMHYMVLPTSLLAKYHELKQRLYLEQSVSRLHQFALQRFMEKGHFERHLRKMRQLYKRKHDLVIHACDQYFQGRAVLSGRDAGFHMILQVHHHKSAEELVMIAESVDIRITPMSFTWWDHPDPHALEFMIGFGGIPEERIEEGIKLLSEVWFS</sequence>
<feature type="domain" description="HTH gntR-type" evidence="8">
    <location>
        <begin position="17"/>
        <end position="85"/>
    </location>
</feature>